<dbReference type="InterPro" id="IPR042185">
    <property type="entry name" value="Serpin_sf_2"/>
</dbReference>
<name>A0AAV7J591_COTGL</name>
<dbReference type="SMART" id="SM00093">
    <property type="entry name" value="SERPIN"/>
    <property type="match status" value="1"/>
</dbReference>
<dbReference type="Gene3D" id="3.30.497.10">
    <property type="entry name" value="Antithrombin, subunit I, domain 2"/>
    <property type="match status" value="1"/>
</dbReference>
<dbReference type="CDD" id="cd19601">
    <property type="entry name" value="serpin42Da-like"/>
    <property type="match status" value="1"/>
</dbReference>
<dbReference type="PANTHER" id="PTHR11461:SF372">
    <property type="entry name" value="ACCESSORY GLAND PROTEIN ACP76A-RELATED"/>
    <property type="match status" value="1"/>
</dbReference>
<dbReference type="InterPro" id="IPR036186">
    <property type="entry name" value="Serpin_sf"/>
</dbReference>
<reference evidence="6 7" key="1">
    <citation type="journal article" date="2021" name="J. Hered.">
        <title>A chromosome-level genome assembly of the parasitoid wasp, Cotesia glomerata (Hymenoptera: Braconidae).</title>
        <authorList>
            <person name="Pinto B.J."/>
            <person name="Weis J.J."/>
            <person name="Gamble T."/>
            <person name="Ode P.J."/>
            <person name="Paul R."/>
            <person name="Zaspel J.M."/>
        </authorList>
    </citation>
    <scope>NUCLEOTIDE SEQUENCE [LARGE SCALE GENOMIC DNA]</scope>
    <source>
        <strain evidence="6">CgM1</strain>
    </source>
</reference>
<dbReference type="SUPFAM" id="SSF56574">
    <property type="entry name" value="Serpins"/>
    <property type="match status" value="1"/>
</dbReference>
<organism evidence="6 7">
    <name type="scientific">Cotesia glomerata</name>
    <name type="common">Lepidopteran parasitic wasp</name>
    <name type="synonym">Apanteles glomeratus</name>
    <dbReference type="NCBI Taxonomy" id="32391"/>
    <lineage>
        <taxon>Eukaryota</taxon>
        <taxon>Metazoa</taxon>
        <taxon>Ecdysozoa</taxon>
        <taxon>Arthropoda</taxon>
        <taxon>Hexapoda</taxon>
        <taxon>Insecta</taxon>
        <taxon>Pterygota</taxon>
        <taxon>Neoptera</taxon>
        <taxon>Endopterygota</taxon>
        <taxon>Hymenoptera</taxon>
        <taxon>Apocrita</taxon>
        <taxon>Ichneumonoidea</taxon>
        <taxon>Braconidae</taxon>
        <taxon>Microgastrinae</taxon>
        <taxon>Cotesia</taxon>
    </lineage>
</organism>
<dbReference type="PROSITE" id="PS00284">
    <property type="entry name" value="SERPIN"/>
    <property type="match status" value="1"/>
</dbReference>
<evidence type="ECO:0000313" key="7">
    <source>
        <dbReference type="Proteomes" id="UP000826195"/>
    </source>
</evidence>
<comment type="caution">
    <text evidence="6">The sequence shown here is derived from an EMBL/GenBank/DDBJ whole genome shotgun (WGS) entry which is preliminary data.</text>
</comment>
<keyword evidence="2" id="KW-0722">Serine protease inhibitor</keyword>
<evidence type="ECO:0000256" key="1">
    <source>
        <dbReference type="ARBA" id="ARBA00022690"/>
    </source>
</evidence>
<dbReference type="InterPro" id="IPR042178">
    <property type="entry name" value="Serpin_sf_1"/>
</dbReference>
<feature type="chain" id="PRO_5043776037" description="Serpin domain-containing protein" evidence="4">
    <location>
        <begin position="18"/>
        <end position="409"/>
    </location>
</feature>
<evidence type="ECO:0000256" key="2">
    <source>
        <dbReference type="ARBA" id="ARBA00022900"/>
    </source>
</evidence>
<dbReference type="InterPro" id="IPR000215">
    <property type="entry name" value="Serpin_fam"/>
</dbReference>
<evidence type="ECO:0000313" key="6">
    <source>
        <dbReference type="EMBL" id="KAH0564247.1"/>
    </source>
</evidence>
<evidence type="ECO:0000259" key="5">
    <source>
        <dbReference type="SMART" id="SM00093"/>
    </source>
</evidence>
<dbReference type="Gene3D" id="2.30.39.10">
    <property type="entry name" value="Alpha-1-antitrypsin, domain 1"/>
    <property type="match status" value="1"/>
</dbReference>
<accession>A0AAV7J591</accession>
<evidence type="ECO:0000256" key="3">
    <source>
        <dbReference type="RuleBase" id="RU000411"/>
    </source>
</evidence>
<sequence>FLYSAIVLVLAVIHVFANELADEFTKISNLDGLNLSSISYSIHQFSKTLFEALKKDDPSNFICSPLGINFILSMLYFGARGTTKKLLETSLKLHKDENDILRGYQQLIDSLSNVKKTEMQLASKLFTLNEPRPEFKEIIESSLGSEAQCIDLTNTAEASDIINNWCASRTNNKITQIIEPDDLEDAQMVLVSAIHFKSSWKRPFNPKNTKNRIFYTSEETHVNVPTMFACKKFHWGPIPNLNATFIKLPFKNTIKNDALSMYIIRPDDINGLRNGGSIFDNIDFNLLRGEFGKVLLNLPKFKIESMLNLELVLTKMGMSEIFGEGANFTGINNQSNLHVSNIIQKVFINVDELGSEAAAVTVARLSARFYVEYVKPKPFIVDRPFVYLIVHTITNTVLFQGQVYNPIET</sequence>
<dbReference type="GO" id="GO:0004867">
    <property type="term" value="F:serine-type endopeptidase inhibitor activity"/>
    <property type="evidence" value="ECO:0007669"/>
    <property type="project" value="UniProtKB-KW"/>
</dbReference>
<keyword evidence="1" id="KW-0646">Protease inhibitor</keyword>
<proteinExistence type="inferred from homology"/>
<dbReference type="InterPro" id="IPR023796">
    <property type="entry name" value="Serpin_dom"/>
</dbReference>
<protein>
    <recommendedName>
        <fullName evidence="5">Serpin domain-containing protein</fullName>
    </recommendedName>
</protein>
<dbReference type="Proteomes" id="UP000826195">
    <property type="component" value="Unassembled WGS sequence"/>
</dbReference>
<dbReference type="GO" id="GO:0005615">
    <property type="term" value="C:extracellular space"/>
    <property type="evidence" value="ECO:0007669"/>
    <property type="project" value="InterPro"/>
</dbReference>
<dbReference type="Pfam" id="PF00079">
    <property type="entry name" value="Serpin"/>
    <property type="match status" value="1"/>
</dbReference>
<keyword evidence="7" id="KW-1185">Reference proteome</keyword>
<keyword evidence="4" id="KW-0732">Signal</keyword>
<evidence type="ECO:0000256" key="4">
    <source>
        <dbReference type="SAM" id="SignalP"/>
    </source>
</evidence>
<comment type="similarity">
    <text evidence="3">Belongs to the serpin family.</text>
</comment>
<dbReference type="PANTHER" id="PTHR11461">
    <property type="entry name" value="SERINE PROTEASE INHIBITOR, SERPIN"/>
    <property type="match status" value="1"/>
</dbReference>
<feature type="signal peptide" evidence="4">
    <location>
        <begin position="1"/>
        <end position="17"/>
    </location>
</feature>
<feature type="domain" description="Serpin" evidence="5">
    <location>
        <begin position="47"/>
        <end position="406"/>
    </location>
</feature>
<dbReference type="EMBL" id="JAHXZJ010000002">
    <property type="protein sequence ID" value="KAH0564247.1"/>
    <property type="molecule type" value="Genomic_DNA"/>
</dbReference>
<feature type="non-terminal residue" evidence="6">
    <location>
        <position position="1"/>
    </location>
</feature>
<dbReference type="AlphaFoldDB" id="A0AAV7J591"/>
<dbReference type="InterPro" id="IPR023795">
    <property type="entry name" value="Serpin_CS"/>
</dbReference>
<gene>
    <name evidence="6" type="ORF">KQX54_010645</name>
</gene>